<evidence type="ECO:0000256" key="8">
    <source>
        <dbReference type="ARBA" id="ARBA00023136"/>
    </source>
</evidence>
<evidence type="ECO:0000313" key="11">
    <source>
        <dbReference type="Proteomes" id="UP000614200"/>
    </source>
</evidence>
<comment type="similarity">
    <text evidence="3 9">Belongs to the CobD/CbiB family.</text>
</comment>
<dbReference type="PANTHER" id="PTHR34308:SF1">
    <property type="entry name" value="COBALAMIN BIOSYNTHESIS PROTEIN CBIB"/>
    <property type="match status" value="1"/>
</dbReference>
<dbReference type="EMBL" id="JADKNH010000011">
    <property type="protein sequence ID" value="MBF4694775.1"/>
    <property type="molecule type" value="Genomic_DNA"/>
</dbReference>
<name>A0ABR9ZWF1_9FIRM</name>
<keyword evidence="7 9" id="KW-1133">Transmembrane helix</keyword>
<comment type="function">
    <text evidence="9">Converts cobyric acid to cobinamide by the addition of aminopropanol on the F carboxylic group.</text>
</comment>
<dbReference type="Proteomes" id="UP000614200">
    <property type="component" value="Unassembled WGS sequence"/>
</dbReference>
<evidence type="ECO:0000256" key="6">
    <source>
        <dbReference type="ARBA" id="ARBA00022692"/>
    </source>
</evidence>
<protein>
    <recommendedName>
        <fullName evidence="9">Cobalamin biosynthesis protein CobD</fullName>
    </recommendedName>
</protein>
<keyword evidence="4 9" id="KW-1003">Cell membrane</keyword>
<accession>A0ABR9ZWF1</accession>
<sequence>MRLLVDIGIAVLLDWLVGDPPNWPHPVRFIGWLISTFEKQIRRFSSNLYIGGFVLMILTVSSVVALYALAVSVCHPYFLRILNIYLLYTCLACKCLKDEAFKVKNLIQKNQVEASRKELSYLVGRDTETLTVEQVLRGIIETVSENTVDGILAPLFYMLVGSLFVYNNISFAVVFALIYKSVNTLDSMVGYVQAPYKEIGMISAKTDDLLNFIPARIGAIFMLMAGAVLKLNFKNGLNVMMRDHRNHKSPNCGYPESVTAGLLDIQLGGTNVYFGETVYKPTIGDKLRDFDVVDIDKSVKVMYVSESILLLLGILLTVLV</sequence>
<dbReference type="Pfam" id="PF03186">
    <property type="entry name" value="CobD_Cbib"/>
    <property type="match status" value="1"/>
</dbReference>
<dbReference type="NCBIfam" id="TIGR00380">
    <property type="entry name" value="cobal_cbiB"/>
    <property type="match status" value="1"/>
</dbReference>
<feature type="transmembrane region" description="Helical" evidence="9">
    <location>
        <begin position="48"/>
        <end position="71"/>
    </location>
</feature>
<keyword evidence="8 9" id="KW-0472">Membrane</keyword>
<evidence type="ECO:0000256" key="5">
    <source>
        <dbReference type="ARBA" id="ARBA00022573"/>
    </source>
</evidence>
<dbReference type="HAMAP" id="MF_00024">
    <property type="entry name" value="CobD_CbiB"/>
    <property type="match status" value="1"/>
</dbReference>
<comment type="caution">
    <text evidence="10">The sequence shown here is derived from an EMBL/GenBank/DDBJ whole genome shotgun (WGS) entry which is preliminary data.</text>
</comment>
<feature type="transmembrane region" description="Helical" evidence="9">
    <location>
        <begin position="155"/>
        <end position="179"/>
    </location>
</feature>
<keyword evidence="11" id="KW-1185">Reference proteome</keyword>
<feature type="transmembrane region" description="Helical" evidence="9">
    <location>
        <begin position="213"/>
        <end position="233"/>
    </location>
</feature>
<comment type="subcellular location">
    <subcellularLocation>
        <location evidence="1 9">Cell membrane</location>
        <topology evidence="1 9">Multi-pass membrane protein</topology>
    </subcellularLocation>
</comment>
<evidence type="ECO:0000313" key="10">
    <source>
        <dbReference type="EMBL" id="MBF4694775.1"/>
    </source>
</evidence>
<evidence type="ECO:0000256" key="4">
    <source>
        <dbReference type="ARBA" id="ARBA00022475"/>
    </source>
</evidence>
<dbReference type="PANTHER" id="PTHR34308">
    <property type="entry name" value="COBALAMIN BIOSYNTHESIS PROTEIN CBIB"/>
    <property type="match status" value="1"/>
</dbReference>
<comment type="caution">
    <text evidence="9">Lacks conserved residue(s) required for the propagation of feature annotation.</text>
</comment>
<keyword evidence="5 9" id="KW-0169">Cobalamin biosynthesis</keyword>
<organism evidence="10 11">
    <name type="scientific">Fusibacter ferrireducens</name>
    <dbReference type="NCBI Taxonomy" id="2785058"/>
    <lineage>
        <taxon>Bacteria</taxon>
        <taxon>Bacillati</taxon>
        <taxon>Bacillota</taxon>
        <taxon>Clostridia</taxon>
        <taxon>Eubacteriales</taxon>
        <taxon>Eubacteriales Family XII. Incertae Sedis</taxon>
        <taxon>Fusibacter</taxon>
    </lineage>
</organism>
<reference evidence="10 11" key="1">
    <citation type="submission" date="2020-11" db="EMBL/GenBank/DDBJ databases">
        <title>Fusibacter basophilias sp. nov.</title>
        <authorList>
            <person name="Qiu D."/>
        </authorList>
    </citation>
    <scope>NUCLEOTIDE SEQUENCE [LARGE SCALE GENOMIC DNA]</scope>
    <source>
        <strain evidence="10 11">Q10-2</strain>
    </source>
</reference>
<evidence type="ECO:0000256" key="9">
    <source>
        <dbReference type="HAMAP-Rule" id="MF_00024"/>
    </source>
</evidence>
<comment type="pathway">
    <text evidence="2 9">Cofactor biosynthesis; adenosylcobalamin biosynthesis.</text>
</comment>
<evidence type="ECO:0000256" key="1">
    <source>
        <dbReference type="ARBA" id="ARBA00004651"/>
    </source>
</evidence>
<proteinExistence type="inferred from homology"/>
<feature type="transmembrane region" description="Helical" evidence="9">
    <location>
        <begin position="301"/>
        <end position="319"/>
    </location>
</feature>
<gene>
    <name evidence="9 10" type="primary">cobD</name>
    <name evidence="10" type="ORF">ISU02_16865</name>
</gene>
<evidence type="ECO:0000256" key="7">
    <source>
        <dbReference type="ARBA" id="ARBA00022989"/>
    </source>
</evidence>
<keyword evidence="6 9" id="KW-0812">Transmembrane</keyword>
<evidence type="ECO:0000256" key="2">
    <source>
        <dbReference type="ARBA" id="ARBA00004953"/>
    </source>
</evidence>
<dbReference type="InterPro" id="IPR004485">
    <property type="entry name" value="Cobalamin_biosynth_CobD/CbiB"/>
</dbReference>
<evidence type="ECO:0000256" key="3">
    <source>
        <dbReference type="ARBA" id="ARBA00006263"/>
    </source>
</evidence>